<name>A0A3E2BJN5_9BACT</name>
<proteinExistence type="predicted"/>
<gene>
    <name evidence="1" type="ORF">OP8BY_1470</name>
</gene>
<dbReference type="AlphaFoldDB" id="A0A3E2BJN5"/>
<protein>
    <submittedName>
        <fullName evidence="1">Uncharacterized protein</fullName>
    </submittedName>
</protein>
<organism evidence="1 2">
    <name type="scientific">Candidatus Saccharicenans subterraneus</name>
    <dbReference type="NCBI Taxonomy" id="2508984"/>
    <lineage>
        <taxon>Bacteria</taxon>
        <taxon>Candidatus Aminicenantota</taxon>
        <taxon>Candidatus Aminicenantia</taxon>
        <taxon>Candidatus Aminicenantales</taxon>
        <taxon>Candidatus Saccharicenantaceae</taxon>
        <taxon>Candidatus Saccharicenans</taxon>
    </lineage>
</organism>
<accession>A0A3E2BJN5</accession>
<comment type="caution">
    <text evidence="1">The sequence shown here is derived from an EMBL/GenBank/DDBJ whole genome shotgun (WGS) entry which is preliminary data.</text>
</comment>
<dbReference type="EMBL" id="QUAH01000017">
    <property type="protein sequence ID" value="RFT14872.1"/>
    <property type="molecule type" value="Genomic_DNA"/>
</dbReference>
<evidence type="ECO:0000313" key="1">
    <source>
        <dbReference type="EMBL" id="RFT14872.1"/>
    </source>
</evidence>
<sequence>MATQGLKEEKGRKMRLNKLPTALFSHQTICYWFRQTQEI</sequence>
<reference evidence="1 2" key="1">
    <citation type="submission" date="2018-08" db="EMBL/GenBank/DDBJ databases">
        <title>Genome analysis of the thermophilic bacterium of the candidate phylum Aminicenantes from deep subsurface aquifer revealed its physiology and ecological role.</title>
        <authorList>
            <person name="Kadnikov V.V."/>
            <person name="Mardanov A.V."/>
            <person name="Beletsky A.V."/>
            <person name="Karnachuk O.V."/>
            <person name="Ravin N.V."/>
        </authorList>
    </citation>
    <scope>NUCLEOTIDE SEQUENCE [LARGE SCALE GENOMIC DNA]</scope>
    <source>
        <strain evidence="1">BY38</strain>
    </source>
</reference>
<dbReference type="Proteomes" id="UP000257323">
    <property type="component" value="Unassembled WGS sequence"/>
</dbReference>
<evidence type="ECO:0000313" key="2">
    <source>
        <dbReference type="Proteomes" id="UP000257323"/>
    </source>
</evidence>